<evidence type="ECO:0000259" key="3">
    <source>
        <dbReference type="PROSITE" id="PS51186"/>
    </source>
</evidence>
<comment type="caution">
    <text evidence="4">The sequence shown here is derived from an EMBL/GenBank/DDBJ whole genome shotgun (WGS) entry which is preliminary data.</text>
</comment>
<sequence length="174" mass="19277">MAVSIRRATESDAAPLAVLAEQAFRQAFTQDNSDADINQHCEASFGSDKQKAEILDANTVVLLAESGEQLAGYAQLHVCSPKACVRGKAPAELNRMYVLETWHGRGVAQQIMSKVLDFLANKGRDVVWLGVWEHNAKAIRFYRKYGFSEVGEHAFYLGEDLQRDLIFATTLSAI</sequence>
<feature type="domain" description="N-acetyltransferase" evidence="3">
    <location>
        <begin position="3"/>
        <end position="172"/>
    </location>
</feature>
<dbReference type="CDD" id="cd04301">
    <property type="entry name" value="NAT_SF"/>
    <property type="match status" value="1"/>
</dbReference>
<dbReference type="RefSeq" id="WP_279252191.1">
    <property type="nucleotide sequence ID" value="NZ_SHNP01000002.1"/>
</dbReference>
<keyword evidence="5" id="KW-1185">Reference proteome</keyword>
<dbReference type="SUPFAM" id="SSF55729">
    <property type="entry name" value="Acyl-CoA N-acyltransferases (Nat)"/>
    <property type="match status" value="1"/>
</dbReference>
<dbReference type="Gene3D" id="3.40.630.30">
    <property type="match status" value="1"/>
</dbReference>
<gene>
    <name evidence="4" type="ORF">EYC87_06570</name>
</gene>
<keyword evidence="1" id="KW-0808">Transferase</keyword>
<evidence type="ECO:0000313" key="4">
    <source>
        <dbReference type="EMBL" id="MCX2973249.1"/>
    </source>
</evidence>
<dbReference type="InterPro" id="IPR050832">
    <property type="entry name" value="Bact_Acetyltransf"/>
</dbReference>
<dbReference type="PROSITE" id="PS51186">
    <property type="entry name" value="GNAT"/>
    <property type="match status" value="1"/>
</dbReference>
<dbReference type="EMBL" id="SHNP01000002">
    <property type="protein sequence ID" value="MCX2973249.1"/>
    <property type="molecule type" value="Genomic_DNA"/>
</dbReference>
<dbReference type="InterPro" id="IPR000182">
    <property type="entry name" value="GNAT_dom"/>
</dbReference>
<name>A0ABT3STQ1_9GAMM</name>
<reference evidence="4" key="1">
    <citation type="submission" date="2019-02" db="EMBL/GenBank/DDBJ databases">
        <authorList>
            <person name="Li S.-H."/>
        </authorList>
    </citation>
    <scope>NUCLEOTIDE SEQUENCE</scope>
    <source>
        <strain evidence="4">IMCC8485</strain>
    </source>
</reference>
<keyword evidence="2" id="KW-0012">Acyltransferase</keyword>
<protein>
    <submittedName>
        <fullName evidence="4">GNAT family N-acetyltransferase</fullName>
    </submittedName>
</protein>
<accession>A0ABT3STQ1</accession>
<dbReference type="PANTHER" id="PTHR43877">
    <property type="entry name" value="AMINOALKYLPHOSPHONATE N-ACETYLTRANSFERASE-RELATED-RELATED"/>
    <property type="match status" value="1"/>
</dbReference>
<evidence type="ECO:0000256" key="1">
    <source>
        <dbReference type="ARBA" id="ARBA00022679"/>
    </source>
</evidence>
<dbReference type="Pfam" id="PF00583">
    <property type="entry name" value="Acetyltransf_1"/>
    <property type="match status" value="1"/>
</dbReference>
<dbReference type="Proteomes" id="UP001143307">
    <property type="component" value="Unassembled WGS sequence"/>
</dbReference>
<evidence type="ECO:0000313" key="5">
    <source>
        <dbReference type="Proteomes" id="UP001143307"/>
    </source>
</evidence>
<organism evidence="4 5">
    <name type="scientific">Candidatus Seongchinamella marina</name>
    <dbReference type="NCBI Taxonomy" id="2518990"/>
    <lineage>
        <taxon>Bacteria</taxon>
        <taxon>Pseudomonadati</taxon>
        <taxon>Pseudomonadota</taxon>
        <taxon>Gammaproteobacteria</taxon>
        <taxon>Cellvibrionales</taxon>
        <taxon>Halieaceae</taxon>
        <taxon>Seongchinamella</taxon>
    </lineage>
</organism>
<evidence type="ECO:0000256" key="2">
    <source>
        <dbReference type="ARBA" id="ARBA00023315"/>
    </source>
</evidence>
<proteinExistence type="predicted"/>
<dbReference type="InterPro" id="IPR016181">
    <property type="entry name" value="Acyl_CoA_acyltransferase"/>
</dbReference>